<dbReference type="Pfam" id="PF08395">
    <property type="entry name" value="7tm_7"/>
    <property type="match status" value="1"/>
</dbReference>
<keyword evidence="6 8" id="KW-0675">Receptor</keyword>
<feature type="transmembrane region" description="Helical" evidence="8">
    <location>
        <begin position="294"/>
        <end position="317"/>
    </location>
</feature>
<evidence type="ECO:0000256" key="7">
    <source>
        <dbReference type="ARBA" id="ARBA00023224"/>
    </source>
</evidence>
<feature type="transmembrane region" description="Helical" evidence="8">
    <location>
        <begin position="375"/>
        <end position="395"/>
    </location>
</feature>
<organism evidence="9 10">
    <name type="scientific">Bactrocera dorsalis</name>
    <name type="common">Oriental fruit fly</name>
    <name type="synonym">Dacus dorsalis</name>
    <dbReference type="NCBI Taxonomy" id="27457"/>
    <lineage>
        <taxon>Eukaryota</taxon>
        <taxon>Metazoa</taxon>
        <taxon>Ecdysozoa</taxon>
        <taxon>Arthropoda</taxon>
        <taxon>Hexapoda</taxon>
        <taxon>Insecta</taxon>
        <taxon>Pterygota</taxon>
        <taxon>Neoptera</taxon>
        <taxon>Endopterygota</taxon>
        <taxon>Diptera</taxon>
        <taxon>Brachycera</taxon>
        <taxon>Muscomorpha</taxon>
        <taxon>Tephritoidea</taxon>
        <taxon>Tephritidae</taxon>
        <taxon>Bactrocera</taxon>
        <taxon>Bactrocera</taxon>
    </lineage>
</organism>
<proteinExistence type="inferred from homology"/>
<accession>A0A6I9VBM1</accession>
<dbReference type="AlphaFoldDB" id="A0A6I9VBM1"/>
<keyword evidence="2 8" id="KW-1003">Cell membrane</keyword>
<comment type="function">
    <text evidence="8">Gustatory receptor which mediates acceptance or avoidance behavior, depending on its substrates.</text>
</comment>
<evidence type="ECO:0000256" key="6">
    <source>
        <dbReference type="ARBA" id="ARBA00023170"/>
    </source>
</evidence>
<gene>
    <name evidence="10" type="primary">LOC105228628</name>
</gene>
<comment type="similarity">
    <text evidence="8">Belongs to the insect chemoreceptor superfamily. Gustatory receptor (GR) family.</text>
</comment>
<keyword evidence="5 8" id="KW-0472">Membrane</keyword>
<dbReference type="GO" id="GO:0030425">
    <property type="term" value="C:dendrite"/>
    <property type="evidence" value="ECO:0007669"/>
    <property type="project" value="TreeGrafter"/>
</dbReference>
<feature type="transmembrane region" description="Helical" evidence="8">
    <location>
        <begin position="150"/>
        <end position="167"/>
    </location>
</feature>
<feature type="transmembrane region" description="Helical" evidence="8">
    <location>
        <begin position="179"/>
        <end position="199"/>
    </location>
</feature>
<feature type="transmembrane region" description="Helical" evidence="8">
    <location>
        <begin position="56"/>
        <end position="74"/>
    </location>
</feature>
<evidence type="ECO:0000313" key="9">
    <source>
        <dbReference type="Proteomes" id="UP001652620"/>
    </source>
</evidence>
<dbReference type="Proteomes" id="UP001652620">
    <property type="component" value="Chromosome 4"/>
</dbReference>
<dbReference type="GO" id="GO:0005886">
    <property type="term" value="C:plasma membrane"/>
    <property type="evidence" value="ECO:0007669"/>
    <property type="project" value="UniProtKB-SubCell"/>
</dbReference>
<comment type="subcellular location">
    <subcellularLocation>
        <location evidence="1 8">Cell membrane</location>
        <topology evidence="1 8">Multi-pass membrane protein</topology>
    </subcellularLocation>
</comment>
<dbReference type="RefSeq" id="XP_011206819.2">
    <property type="nucleotide sequence ID" value="XM_011208517.2"/>
</dbReference>
<feature type="transmembrane region" description="Helical" evidence="8">
    <location>
        <begin position="89"/>
        <end position="108"/>
    </location>
</feature>
<feature type="transmembrane region" description="Helical" evidence="8">
    <location>
        <begin position="258"/>
        <end position="282"/>
    </location>
</feature>
<evidence type="ECO:0000256" key="2">
    <source>
        <dbReference type="ARBA" id="ARBA00022475"/>
    </source>
</evidence>
<dbReference type="GeneID" id="105228628"/>
<keyword evidence="4 8" id="KW-1133">Transmembrane helix</keyword>
<dbReference type="OrthoDB" id="6366728at2759"/>
<evidence type="ECO:0000256" key="1">
    <source>
        <dbReference type="ARBA" id="ARBA00004651"/>
    </source>
</evidence>
<name>A0A6I9VBM1_BACDO</name>
<reference evidence="10" key="1">
    <citation type="submission" date="2025-08" db="UniProtKB">
        <authorList>
            <consortium name="RefSeq"/>
        </authorList>
    </citation>
    <scope>IDENTIFICATION</scope>
    <source>
        <tissue evidence="10">Adult</tissue>
    </source>
</reference>
<evidence type="ECO:0000256" key="3">
    <source>
        <dbReference type="ARBA" id="ARBA00022692"/>
    </source>
</evidence>
<evidence type="ECO:0000256" key="5">
    <source>
        <dbReference type="ARBA" id="ARBA00023136"/>
    </source>
</evidence>
<dbReference type="PANTHER" id="PTHR21143:SF133">
    <property type="entry name" value="GUSTATORY AND PHEROMONE RECEPTOR 32A-RELATED"/>
    <property type="match status" value="1"/>
</dbReference>
<evidence type="ECO:0000256" key="4">
    <source>
        <dbReference type="ARBA" id="ARBA00022989"/>
    </source>
</evidence>
<dbReference type="GO" id="GO:0043025">
    <property type="term" value="C:neuronal cell body"/>
    <property type="evidence" value="ECO:0007669"/>
    <property type="project" value="TreeGrafter"/>
</dbReference>
<dbReference type="GO" id="GO:0030424">
    <property type="term" value="C:axon"/>
    <property type="evidence" value="ECO:0007669"/>
    <property type="project" value="TreeGrafter"/>
</dbReference>
<protein>
    <recommendedName>
        <fullName evidence="8">Gustatory receptor</fullName>
    </recommendedName>
</protein>
<evidence type="ECO:0000256" key="8">
    <source>
        <dbReference type="RuleBase" id="RU363108"/>
    </source>
</evidence>
<dbReference type="InterPro" id="IPR013604">
    <property type="entry name" value="7TM_chemorcpt"/>
</dbReference>
<keyword evidence="9" id="KW-1185">Reference proteome</keyword>
<dbReference type="GO" id="GO:0050909">
    <property type="term" value="P:sensory perception of taste"/>
    <property type="evidence" value="ECO:0007669"/>
    <property type="project" value="InterPro"/>
</dbReference>
<dbReference type="InParanoid" id="A0A6I9VBM1"/>
<dbReference type="PANTHER" id="PTHR21143">
    <property type="entry name" value="INVERTEBRATE GUSTATORY RECEPTOR"/>
    <property type="match status" value="1"/>
</dbReference>
<dbReference type="KEGG" id="bdr:105228628"/>
<dbReference type="GO" id="GO:0007165">
    <property type="term" value="P:signal transduction"/>
    <property type="evidence" value="ECO:0007669"/>
    <property type="project" value="UniProtKB-KW"/>
</dbReference>
<dbReference type="GO" id="GO:0007635">
    <property type="term" value="P:chemosensory behavior"/>
    <property type="evidence" value="ECO:0007669"/>
    <property type="project" value="TreeGrafter"/>
</dbReference>
<keyword evidence="3 8" id="KW-0812">Transmembrane</keyword>
<evidence type="ECO:0000313" key="10">
    <source>
        <dbReference type="RefSeq" id="XP_011206819.2"/>
    </source>
</evidence>
<keyword evidence="7 8" id="KW-0807">Transducer</keyword>
<sequence>MEQQLRAWLRYSLVFGLYISPTPGRQYTNDRSTARSKRLAWLERKQILTKQRLKEIYLHLLLVGLCVAYVRALAARKPIPGLASEAACTLIYSIQALSSIVIVGEGLWRQRQQEAFLRLLHEIEFSLKLRLREDIKLACWPSRARWHLKYLLWLSLICFGLALYNFMDLQHLGFFWHSIWYNIIIRLRIIQLCIYVFALRNYMECLCMKLQQLVAYRTAPSQQLLDINYEKLQTLAYLLAIKDIYDLLYKAFELLNEFAGWSLFIIITCYIMDYGCALYFALLGFEGFLDSSDYYVPAFWWLVPMTGTIWHICYLCYNCTQLDRLLAARLRRLIIMNSSQSMRSYRTLLQRFSTQLELQCIIVTGRNFFILDLRLVTAILATVTSYLVVLIQFLYI</sequence>
<dbReference type="GO" id="GO:0008049">
    <property type="term" value="P:male courtship behavior"/>
    <property type="evidence" value="ECO:0007669"/>
    <property type="project" value="TreeGrafter"/>
</dbReference>